<dbReference type="RefSeq" id="XP_002417212.1">
    <property type="nucleotide sequence ID" value="XM_002417167.1"/>
</dbReference>
<dbReference type="InterPro" id="IPR006735">
    <property type="entry name" value="Rtf2"/>
</dbReference>
<dbReference type="HOGENOM" id="CLU_048955_2_1_1"/>
<dbReference type="GO" id="GO:0006274">
    <property type="term" value="P:DNA replication termination"/>
    <property type="evidence" value="ECO:0007669"/>
    <property type="project" value="TreeGrafter"/>
</dbReference>
<dbReference type="PANTHER" id="PTHR12775:SF0">
    <property type="entry name" value="REPLICATION TERMINATION FACTOR 2"/>
    <property type="match status" value="1"/>
</dbReference>
<protein>
    <recommendedName>
        <fullName evidence="4">Replication termination factor 2</fullName>
    </recommendedName>
</protein>
<proteinExistence type="predicted"/>
<dbReference type="CGD" id="CAL0000166649">
    <property type="gene designation" value="Cd36_05460"/>
</dbReference>
<dbReference type="Proteomes" id="UP000002605">
    <property type="component" value="Chromosome 1"/>
</dbReference>
<dbReference type="PANTHER" id="PTHR12775">
    <property type="entry name" value="PROTEIN C20ORF43 HOMOLOG"/>
    <property type="match status" value="1"/>
</dbReference>
<dbReference type="EMBL" id="FM992688">
    <property type="protein sequence ID" value="CAX44804.1"/>
    <property type="molecule type" value="Genomic_DNA"/>
</dbReference>
<dbReference type="GeneID" id="8044748"/>
<gene>
    <name evidence="1" type="ordered locus">Cd36_05460</name>
    <name evidence="2" type="ORF">CD36_05460</name>
</gene>
<dbReference type="KEGG" id="cdu:CD36_05460"/>
<dbReference type="OrthoDB" id="247013at2759"/>
<organism evidence="2 3">
    <name type="scientific">Candida dubliniensis (strain CD36 / ATCC MYA-646 / CBS 7987 / NCPF 3949 / NRRL Y-17841)</name>
    <name type="common">Yeast</name>
    <dbReference type="NCBI Taxonomy" id="573826"/>
    <lineage>
        <taxon>Eukaryota</taxon>
        <taxon>Fungi</taxon>
        <taxon>Dikarya</taxon>
        <taxon>Ascomycota</taxon>
        <taxon>Saccharomycotina</taxon>
        <taxon>Pichiomycetes</taxon>
        <taxon>Debaryomycetaceae</taxon>
        <taxon>Candida/Lodderomyces clade</taxon>
        <taxon>Candida</taxon>
    </lineage>
</organism>
<dbReference type="eggNOG" id="KOG3113">
    <property type="taxonomic scope" value="Eukaryota"/>
</dbReference>
<dbReference type="GO" id="GO:0005634">
    <property type="term" value="C:nucleus"/>
    <property type="evidence" value="ECO:0007669"/>
    <property type="project" value="TreeGrafter"/>
</dbReference>
<keyword evidence="3" id="KW-1185">Reference proteome</keyword>
<evidence type="ECO:0000313" key="2">
    <source>
        <dbReference type="EMBL" id="CAX44804.1"/>
    </source>
</evidence>
<dbReference type="VEuPathDB" id="FungiDB:CD36_05460"/>
<evidence type="ECO:0008006" key="4">
    <source>
        <dbReference type="Google" id="ProtNLM"/>
    </source>
</evidence>
<name>B9W7Z1_CANDC</name>
<sequence length="230" mass="26519">MGADGGTIAKRQDLLSSLTNRANADAQRGEDKEEDLIKICHLSSLPLYNNDPIVGDYKGKLYIKEKLLQYLLDIKMNKSSIKSEFSHIKSLKDICPVTVSWTIINREPFIECPVIKKVEKSYLYLRSCGCLISKKALNELSETKEERKCPNCNVIFYDYDIVMLDPLNLKQNRDINEENISILKQKGLSHSKLPLKKTKKKKLLDEDEYIRKRKLPDEITNSRKRKPTVS</sequence>
<evidence type="ECO:0000313" key="1">
    <source>
        <dbReference type="CGD" id="CAL0000166649"/>
    </source>
</evidence>
<evidence type="ECO:0000313" key="3">
    <source>
        <dbReference type="Proteomes" id="UP000002605"/>
    </source>
</evidence>
<accession>B9W7Z1</accession>
<reference evidence="2 3" key="1">
    <citation type="journal article" date="2009" name="Genome Res.">
        <title>Comparative genomics of the fungal pathogens Candida dubliniensis and Candida albicans.</title>
        <authorList>
            <person name="Jackson A.P."/>
            <person name="Gamble J.A."/>
            <person name="Yeomans T."/>
            <person name="Moran G.P."/>
            <person name="Saunders D."/>
            <person name="Harris D."/>
            <person name="Aslett M."/>
            <person name="Barrell J.F."/>
            <person name="Butler G."/>
            <person name="Citiulo F."/>
            <person name="Coleman D.C."/>
            <person name="de Groot P.W.J."/>
            <person name="Goodwin T.J."/>
            <person name="Quail M.A."/>
            <person name="McQuillan J."/>
            <person name="Munro C.A."/>
            <person name="Pain A."/>
            <person name="Poulter R.T."/>
            <person name="Rajandream M.A."/>
            <person name="Renauld H."/>
            <person name="Spiering M.J."/>
            <person name="Tivey A."/>
            <person name="Gow N.A.R."/>
            <person name="Barrell B."/>
            <person name="Sullivan D.J."/>
            <person name="Berriman M."/>
        </authorList>
    </citation>
    <scope>NUCLEOTIDE SEQUENCE [LARGE SCALE GENOMIC DNA]</scope>
    <source>
        <strain evidence="3">CD36 / ATCC MYA-646 / CBS 7987 / NCPF 3949 / NRRL Y-17841</strain>
    </source>
</reference>
<dbReference type="Pfam" id="PF04641">
    <property type="entry name" value="Rtf2"/>
    <property type="match status" value="1"/>
</dbReference>
<dbReference type="AlphaFoldDB" id="B9W7Z1"/>